<feature type="domain" description="Arrestin C-terminal-like" evidence="2">
    <location>
        <begin position="244"/>
        <end position="395"/>
    </location>
</feature>
<feature type="compositionally biased region" description="Low complexity" evidence="1">
    <location>
        <begin position="101"/>
        <end position="113"/>
    </location>
</feature>
<protein>
    <submittedName>
        <fullName evidence="3">Unnamed protein product</fullName>
    </submittedName>
</protein>
<dbReference type="InterPro" id="IPR014752">
    <property type="entry name" value="Arrestin-like_C"/>
</dbReference>
<dbReference type="GO" id="GO:0030674">
    <property type="term" value="F:protein-macromolecule adaptor activity"/>
    <property type="evidence" value="ECO:0007669"/>
    <property type="project" value="TreeGrafter"/>
</dbReference>
<dbReference type="Gene3D" id="2.60.40.640">
    <property type="match status" value="1"/>
</dbReference>
<comment type="caution">
    <text evidence="3">The sequence shown here is derived from an EMBL/GenBank/DDBJ whole genome shotgun (WGS) entry which is preliminary data.</text>
</comment>
<evidence type="ECO:0000313" key="4">
    <source>
        <dbReference type="Proteomes" id="UP001165120"/>
    </source>
</evidence>
<dbReference type="InterPro" id="IPR050357">
    <property type="entry name" value="Arrestin_domain-protein"/>
</dbReference>
<reference evidence="3" key="1">
    <citation type="submission" date="2023-04" db="EMBL/GenBank/DDBJ databases">
        <title>Candida boidinii NBRC 10035.</title>
        <authorList>
            <person name="Ichikawa N."/>
            <person name="Sato H."/>
            <person name="Tonouchi N."/>
        </authorList>
    </citation>
    <scope>NUCLEOTIDE SEQUENCE</scope>
    <source>
        <strain evidence="3">NBRC 10035</strain>
    </source>
</reference>
<feature type="region of interest" description="Disordered" evidence="1">
    <location>
        <begin position="101"/>
        <end position="126"/>
    </location>
</feature>
<dbReference type="Pfam" id="PF02752">
    <property type="entry name" value="Arrestin_C"/>
    <property type="match status" value="1"/>
</dbReference>
<dbReference type="AlphaFoldDB" id="A0A9W6T801"/>
<proteinExistence type="predicted"/>
<dbReference type="GO" id="GO:0005886">
    <property type="term" value="C:plasma membrane"/>
    <property type="evidence" value="ECO:0007669"/>
    <property type="project" value="TreeGrafter"/>
</dbReference>
<dbReference type="PANTHER" id="PTHR11188:SF17">
    <property type="entry name" value="FI21816P1"/>
    <property type="match status" value="1"/>
</dbReference>
<keyword evidence="4" id="KW-1185">Reference proteome</keyword>
<accession>A0A9W6T801</accession>
<dbReference type="Proteomes" id="UP001165120">
    <property type="component" value="Unassembled WGS sequence"/>
</dbReference>
<dbReference type="GO" id="GO:0031625">
    <property type="term" value="F:ubiquitin protein ligase binding"/>
    <property type="evidence" value="ECO:0007669"/>
    <property type="project" value="TreeGrafter"/>
</dbReference>
<dbReference type="GO" id="GO:0070086">
    <property type="term" value="P:ubiquitin-dependent endocytosis"/>
    <property type="evidence" value="ECO:0007669"/>
    <property type="project" value="TreeGrafter"/>
</dbReference>
<evidence type="ECO:0000313" key="3">
    <source>
        <dbReference type="EMBL" id="GME78671.1"/>
    </source>
</evidence>
<dbReference type="InterPro" id="IPR011022">
    <property type="entry name" value="Arrestin_C-like"/>
</dbReference>
<dbReference type="GO" id="GO:0005829">
    <property type="term" value="C:cytosol"/>
    <property type="evidence" value="ECO:0007669"/>
    <property type="project" value="TreeGrafter"/>
</dbReference>
<evidence type="ECO:0000256" key="1">
    <source>
        <dbReference type="SAM" id="MobiDB-lite"/>
    </source>
</evidence>
<evidence type="ECO:0000259" key="2">
    <source>
        <dbReference type="Pfam" id="PF02752"/>
    </source>
</evidence>
<name>A0A9W6T801_CANBO</name>
<dbReference type="PANTHER" id="PTHR11188">
    <property type="entry name" value="ARRESTIN DOMAIN CONTAINING PROTEIN"/>
    <property type="match status" value="1"/>
</dbReference>
<dbReference type="EMBL" id="BSXN01003173">
    <property type="protein sequence ID" value="GME78671.1"/>
    <property type="molecule type" value="Genomic_DNA"/>
</dbReference>
<sequence>MTTTITTTETNNNINNNHLFSSNVENTNFKLEIKVLDPIIYIQNHPNDLKSKLSKSPQVPKENNLKPIRGVVSLTIYKKNLSVQSFNISFKGVEKFNSFENNKNSKHPNSNNSKHTHDDETDGYGTGEFDDNEKFVNYGNDTINWTGSSVEEIITDQCISFDEIINSQVLLPGTYSIPFEFFADSKFPESINFECAEVSYRIESILELKNEYNSHSCSYPINIIKSLPTYIYHNNNEIIAIGIWRNLLRYQLSLSNKHLIIGQPICFSVKLMPILKDNYAIHTLKINLIQNIEYHSASHKNFKNSKANNNKKKISNFVKTEKIPLRYYKLCDSYLKKYLESDGTFKINCDLILKDEYLSKALDERFKIYPNTELDNNDGSKLSITHQIKLGIVVEEIETSTNISSTPSFLEPFSSLISSTSSASFANNSYSQEIIVPNSGISTANSNSTGDFTRTRSTSISRKTASESDILDEWLIESARPMVESSSNNNKRIE</sequence>
<organism evidence="3 4">
    <name type="scientific">Candida boidinii</name>
    <name type="common">Yeast</name>
    <dbReference type="NCBI Taxonomy" id="5477"/>
    <lineage>
        <taxon>Eukaryota</taxon>
        <taxon>Fungi</taxon>
        <taxon>Dikarya</taxon>
        <taxon>Ascomycota</taxon>
        <taxon>Saccharomycotina</taxon>
        <taxon>Pichiomycetes</taxon>
        <taxon>Pichiales</taxon>
        <taxon>Pichiaceae</taxon>
        <taxon>Ogataea</taxon>
        <taxon>Ogataea/Candida clade</taxon>
    </lineage>
</organism>
<gene>
    <name evidence="3" type="ORF">Cboi02_000589500</name>
</gene>